<name>A0A1E3UKE8_9FIRM</name>
<dbReference type="Proteomes" id="UP000094271">
    <property type="component" value="Unassembled WGS sequence"/>
</dbReference>
<dbReference type="EMBL" id="MEHA01000005">
    <property type="protein sequence ID" value="ODR53113.1"/>
    <property type="molecule type" value="Genomic_DNA"/>
</dbReference>
<dbReference type="RefSeq" id="WP_069154911.1">
    <property type="nucleotide sequence ID" value="NZ_DAWDRA010000249.1"/>
</dbReference>
<evidence type="ECO:0000313" key="3">
    <source>
        <dbReference type="EMBL" id="ODR61209.1"/>
    </source>
</evidence>
<proteinExistence type="predicted"/>
<accession>A0A1E3UKE8</accession>
<evidence type="ECO:0000313" key="6">
    <source>
        <dbReference type="Proteomes" id="UP000094869"/>
    </source>
</evidence>
<reference evidence="3 6" key="2">
    <citation type="submission" date="2016-08" db="EMBL/GenBank/DDBJ databases">
        <title>Characterization of Isolates of Eisenbergiella tayi Derived from Blood Cultures, Using Whole Genome Sequencing.</title>
        <authorList>
            <person name="Bernier A.-M."/>
            <person name="Burdz T."/>
            <person name="Wiebe D."/>
            <person name="Bernard K."/>
        </authorList>
    </citation>
    <scope>NUCLEOTIDE SEQUENCE [LARGE SCALE GENOMIC DNA]</scope>
    <source>
        <strain evidence="3 6">NML120146</strain>
    </source>
</reference>
<keyword evidence="6" id="KW-1185">Reference proteome</keyword>
<gene>
    <name evidence="2" type="ORF">BEI59_09665</name>
    <name evidence="1" type="ORF">BEI61_05530</name>
    <name evidence="3" type="ORF">BEI63_01955</name>
</gene>
<evidence type="ECO:0000313" key="4">
    <source>
        <dbReference type="Proteomes" id="UP000094067"/>
    </source>
</evidence>
<dbReference type="Proteomes" id="UP000094067">
    <property type="component" value="Unassembled WGS sequence"/>
</dbReference>
<evidence type="ECO:0000313" key="2">
    <source>
        <dbReference type="EMBL" id="ODR53113.1"/>
    </source>
</evidence>
<dbReference type="Proteomes" id="UP000094869">
    <property type="component" value="Unassembled WGS sequence"/>
</dbReference>
<reference evidence="1 4" key="1">
    <citation type="submission" date="2016-07" db="EMBL/GenBank/DDBJ databases">
        <title>Characterization of isolates of Eisenbergiella tayi derived from blood cultures, using whole genome sequencing.</title>
        <authorList>
            <person name="Burdz T."/>
            <person name="Wiebe D."/>
            <person name="Huynh C."/>
            <person name="Bernard K."/>
        </authorList>
    </citation>
    <scope>NUCLEOTIDE SEQUENCE [LARGE SCALE GENOMIC DNA]</scope>
    <source>
        <strain evidence="1 4">NML 110608</strain>
    </source>
</reference>
<dbReference type="EMBL" id="MCGH01000004">
    <property type="protein sequence ID" value="ODM02368.1"/>
    <property type="molecule type" value="Genomic_DNA"/>
</dbReference>
<dbReference type="AlphaFoldDB" id="A0A1E3UKE8"/>
<dbReference type="EMBL" id="MEHD01000007">
    <property type="protein sequence ID" value="ODR61209.1"/>
    <property type="molecule type" value="Genomic_DNA"/>
</dbReference>
<evidence type="ECO:0000313" key="5">
    <source>
        <dbReference type="Proteomes" id="UP000094271"/>
    </source>
</evidence>
<reference evidence="2 5" key="3">
    <citation type="submission" date="2016-08" db="EMBL/GenBank/DDBJ databases">
        <authorList>
            <person name="Seilhamer J.J."/>
        </authorList>
    </citation>
    <scope>NUCLEOTIDE SEQUENCE [LARGE SCALE GENOMIC DNA]</scope>
    <source>
        <strain evidence="2 5">NML150140-1</strain>
    </source>
</reference>
<organism evidence="2 5">
    <name type="scientific">Eisenbergiella tayi</name>
    <dbReference type="NCBI Taxonomy" id="1432052"/>
    <lineage>
        <taxon>Bacteria</taxon>
        <taxon>Bacillati</taxon>
        <taxon>Bacillota</taxon>
        <taxon>Clostridia</taxon>
        <taxon>Lachnospirales</taxon>
        <taxon>Lachnospiraceae</taxon>
        <taxon>Eisenbergiella</taxon>
    </lineage>
</organism>
<sequence>MREKLAEASYVTVRVMRCGRDDYSYQRMAIPQKVFERILNDGDKNTGSLEDMMAEMLPFVSPVQLFIQEPDGRFSFYTIPEDLNELSDYPPQGRPLQGTIAHITETLEHEARDEAADEGLEL</sequence>
<evidence type="ECO:0000313" key="1">
    <source>
        <dbReference type="EMBL" id="ODM02368.1"/>
    </source>
</evidence>
<comment type="caution">
    <text evidence="2">The sequence shown here is derived from an EMBL/GenBank/DDBJ whole genome shotgun (WGS) entry which is preliminary data.</text>
</comment>
<protein>
    <submittedName>
        <fullName evidence="2">Uncharacterized protein</fullName>
    </submittedName>
</protein>